<keyword evidence="10" id="KW-0902">Two-component regulatory system</keyword>
<feature type="transmembrane region" description="Helical" evidence="13">
    <location>
        <begin position="326"/>
        <end position="347"/>
    </location>
</feature>
<evidence type="ECO:0000313" key="16">
    <source>
        <dbReference type="EMBL" id="EHQ60462.1"/>
    </source>
</evidence>
<keyword evidence="11 13" id="KW-0472">Membrane</keyword>
<evidence type="ECO:0000256" key="2">
    <source>
        <dbReference type="ARBA" id="ARBA00004236"/>
    </source>
</evidence>
<feature type="domain" description="Histidine kinase" evidence="14">
    <location>
        <begin position="916"/>
        <end position="1015"/>
    </location>
</feature>
<feature type="transmembrane region" description="Helical" evidence="13">
    <location>
        <begin position="207"/>
        <end position="226"/>
    </location>
</feature>
<dbReference type="InterPro" id="IPR011623">
    <property type="entry name" value="7TMR_DISM_rcpt_extracell_dom1"/>
</dbReference>
<dbReference type="Gene3D" id="1.10.287.130">
    <property type="match status" value="1"/>
</dbReference>
<dbReference type="CDD" id="cd00082">
    <property type="entry name" value="HisKA"/>
    <property type="match status" value="1"/>
</dbReference>
<dbReference type="PANTHER" id="PTHR43547:SF2">
    <property type="entry name" value="HYBRID SIGNAL TRANSDUCTION HISTIDINE KINASE C"/>
    <property type="match status" value="1"/>
</dbReference>
<dbReference type="CDD" id="cd16922">
    <property type="entry name" value="HATPase_EvgS-ArcB-TorS-like"/>
    <property type="match status" value="1"/>
</dbReference>
<evidence type="ECO:0000256" key="9">
    <source>
        <dbReference type="ARBA" id="ARBA00022840"/>
    </source>
</evidence>
<dbReference type="InterPro" id="IPR010559">
    <property type="entry name" value="Sig_transdc_His_kin_internal"/>
</dbReference>
<keyword evidence="6" id="KW-0808">Transferase</keyword>
<dbReference type="FunFam" id="3.30.565.10:FF:000023">
    <property type="entry name" value="PAS domain-containing sensor histidine kinase"/>
    <property type="match status" value="1"/>
</dbReference>
<dbReference type="Gene3D" id="3.30.565.10">
    <property type="entry name" value="Histidine kinase-like ATPase, C-terminal domain"/>
    <property type="match status" value="2"/>
</dbReference>
<reference evidence="16 17" key="1">
    <citation type="journal article" date="2012" name="J. Bacteriol.">
        <title>Genome Sequence of the Pattern-Forming Social Bacterium Paenibacillus dendritiformis C454 Chiral Morphotype.</title>
        <authorList>
            <person name="Sirota-Madi A."/>
            <person name="Olender T."/>
            <person name="Helman Y."/>
            <person name="Brainis I."/>
            <person name="Finkelshtein A."/>
            <person name="Roth D."/>
            <person name="Hagai E."/>
            <person name="Leshkowitz D."/>
            <person name="Brodsky L."/>
            <person name="Galatenko V."/>
            <person name="Nikolaev V."/>
            <person name="Gutnick D.L."/>
            <person name="Lancet D."/>
            <person name="Ben-Jacob E."/>
        </authorList>
    </citation>
    <scope>NUCLEOTIDE SEQUENCE [LARGE SCALE GENOMIC DNA]</scope>
    <source>
        <strain evidence="16 17">C454</strain>
    </source>
</reference>
<dbReference type="SMART" id="SM00448">
    <property type="entry name" value="REC"/>
    <property type="match status" value="1"/>
</dbReference>
<dbReference type="STRING" id="1131935.PDENDC454_20100"/>
<feature type="transmembrane region" description="Helical" evidence="13">
    <location>
        <begin position="382"/>
        <end position="400"/>
    </location>
</feature>
<evidence type="ECO:0000256" key="3">
    <source>
        <dbReference type="ARBA" id="ARBA00012438"/>
    </source>
</evidence>
<feature type="domain" description="Histidine kinase" evidence="14">
    <location>
        <begin position="430"/>
        <end position="646"/>
    </location>
</feature>
<dbReference type="EMBL" id="AHKH01000069">
    <property type="protein sequence ID" value="EHQ60462.1"/>
    <property type="molecule type" value="Genomic_DNA"/>
</dbReference>
<evidence type="ECO:0000256" key="1">
    <source>
        <dbReference type="ARBA" id="ARBA00000085"/>
    </source>
</evidence>
<dbReference type="Pfam" id="PF02518">
    <property type="entry name" value="HATPase_c"/>
    <property type="match status" value="2"/>
</dbReference>
<dbReference type="CDD" id="cd17574">
    <property type="entry name" value="REC_OmpR"/>
    <property type="match status" value="1"/>
</dbReference>
<evidence type="ECO:0000256" key="5">
    <source>
        <dbReference type="ARBA" id="ARBA00022553"/>
    </source>
</evidence>
<dbReference type="AlphaFoldDB" id="H3SKD6"/>
<dbReference type="InterPro" id="IPR008979">
    <property type="entry name" value="Galactose-bd-like_sf"/>
</dbReference>
<keyword evidence="9" id="KW-0067">ATP-binding</keyword>
<dbReference type="SUPFAM" id="SSF55874">
    <property type="entry name" value="ATPase domain of HSP90 chaperone/DNA topoisomerase II/histidine kinase"/>
    <property type="match status" value="2"/>
</dbReference>
<dbReference type="SUPFAM" id="SSF47384">
    <property type="entry name" value="Homodimeric domain of signal transducing histidine kinase"/>
    <property type="match status" value="1"/>
</dbReference>
<evidence type="ECO:0000256" key="7">
    <source>
        <dbReference type="ARBA" id="ARBA00022741"/>
    </source>
</evidence>
<dbReference type="EC" id="2.7.13.3" evidence="3"/>
<keyword evidence="17" id="KW-1185">Reference proteome</keyword>
<dbReference type="PRINTS" id="PR00344">
    <property type="entry name" value="BCTRLSENSOR"/>
</dbReference>
<dbReference type="InterPro" id="IPR036890">
    <property type="entry name" value="HATPase_C_sf"/>
</dbReference>
<evidence type="ECO:0000256" key="4">
    <source>
        <dbReference type="ARBA" id="ARBA00022475"/>
    </source>
</evidence>
<protein>
    <recommendedName>
        <fullName evidence="3">histidine kinase</fullName>
        <ecNumber evidence="3">2.7.13.3</ecNumber>
    </recommendedName>
</protein>
<dbReference type="Pfam" id="PF06580">
    <property type="entry name" value="His_kinase"/>
    <property type="match status" value="1"/>
</dbReference>
<dbReference type="Gene3D" id="3.40.50.2300">
    <property type="match status" value="1"/>
</dbReference>
<keyword evidence="7" id="KW-0547">Nucleotide-binding</keyword>
<dbReference type="Pfam" id="PF07695">
    <property type="entry name" value="7TMR-DISM_7TM"/>
    <property type="match status" value="1"/>
</dbReference>
<dbReference type="SUPFAM" id="SSF49785">
    <property type="entry name" value="Galactose-binding domain-like"/>
    <property type="match status" value="1"/>
</dbReference>
<dbReference type="InterPro" id="IPR001789">
    <property type="entry name" value="Sig_transdc_resp-reg_receiver"/>
</dbReference>
<dbReference type="PROSITE" id="PS50110">
    <property type="entry name" value="RESPONSE_REGULATORY"/>
    <property type="match status" value="1"/>
</dbReference>
<dbReference type="InterPro" id="IPR036097">
    <property type="entry name" value="HisK_dim/P_sf"/>
</dbReference>
<comment type="caution">
    <text evidence="16">The sequence shown here is derived from an EMBL/GenBank/DDBJ whole genome shotgun (WGS) entry which is preliminary data.</text>
</comment>
<accession>H3SKD6</accession>
<dbReference type="SMART" id="SM00387">
    <property type="entry name" value="HATPase_c"/>
    <property type="match status" value="2"/>
</dbReference>
<dbReference type="SUPFAM" id="SSF52172">
    <property type="entry name" value="CheY-like"/>
    <property type="match status" value="1"/>
</dbReference>
<dbReference type="Pfam" id="PF00072">
    <property type="entry name" value="Response_reg"/>
    <property type="match status" value="1"/>
</dbReference>
<dbReference type="InterPro" id="IPR004358">
    <property type="entry name" value="Sig_transdc_His_kin-like_C"/>
</dbReference>
<dbReference type="InterPro" id="IPR011006">
    <property type="entry name" value="CheY-like_superfamily"/>
</dbReference>
<evidence type="ECO:0000256" key="8">
    <source>
        <dbReference type="ARBA" id="ARBA00022777"/>
    </source>
</evidence>
<name>H3SKD6_9BACL</name>
<feature type="transmembrane region" description="Helical" evidence="13">
    <location>
        <begin position="354"/>
        <end position="370"/>
    </location>
</feature>
<feature type="transmembrane region" description="Helical" evidence="13">
    <location>
        <begin position="298"/>
        <end position="320"/>
    </location>
</feature>
<keyword evidence="4" id="KW-1003">Cell membrane</keyword>
<dbReference type="SMART" id="SM00388">
    <property type="entry name" value="HisKA"/>
    <property type="match status" value="1"/>
</dbReference>
<keyword evidence="13" id="KW-1133">Transmembrane helix</keyword>
<keyword evidence="13" id="KW-0812">Transmembrane</keyword>
<evidence type="ECO:0000256" key="10">
    <source>
        <dbReference type="ARBA" id="ARBA00023012"/>
    </source>
</evidence>
<feature type="transmembrane region" description="Helical" evidence="13">
    <location>
        <begin position="270"/>
        <end position="286"/>
    </location>
</feature>
<organism evidence="16 17">
    <name type="scientific">Paenibacillus dendritiformis C454</name>
    <dbReference type="NCBI Taxonomy" id="1131935"/>
    <lineage>
        <taxon>Bacteria</taxon>
        <taxon>Bacillati</taxon>
        <taxon>Bacillota</taxon>
        <taxon>Bacilli</taxon>
        <taxon>Bacillales</taxon>
        <taxon>Paenibacillaceae</taxon>
        <taxon>Paenibacillus</taxon>
    </lineage>
</organism>
<keyword evidence="5 12" id="KW-0597">Phosphoprotein</keyword>
<dbReference type="RefSeq" id="WP_006678508.1">
    <property type="nucleotide sequence ID" value="NZ_AHKH01000069.1"/>
</dbReference>
<dbReference type="Proteomes" id="UP000003900">
    <property type="component" value="Unassembled WGS sequence"/>
</dbReference>
<dbReference type="InterPro" id="IPR003594">
    <property type="entry name" value="HATPase_dom"/>
</dbReference>
<evidence type="ECO:0000313" key="17">
    <source>
        <dbReference type="Proteomes" id="UP000003900"/>
    </source>
</evidence>
<dbReference type="OrthoDB" id="9809348at2"/>
<evidence type="ECO:0000256" key="13">
    <source>
        <dbReference type="SAM" id="Phobius"/>
    </source>
</evidence>
<sequence>MSIRKIMITAGLVLVILTSIRLLWIAKFTAPDSPQAEQGVLDLRGWDISAERVFTLNGEWEFYPGVYLQQGDHPPADERHMLQVPGNWKANVFEAGYGYGTYRLRILIDPGEGKSLAIRVPNIQNSSELYVNGRLLAHSGRPAADAEHNIAQNIPYSAFFVPDGGEVELVIHAANFMNRRIGGIARPLLFGTAEAVTGATWLSIGTQLMVCIVLFMHVVYAIILYFIGGRQKALIYFSLLVISAIIMTLVDDDKVLLDWLQLDYEWYVKLIYISMFGVSGFLLQFAKHLFPEYRQVAAFRWHGAACLAVSFFIFCVPARVTLSIDILYSLVIIFSYLIVPVIMLRASMKTERDAIYLLISAIAVTVNIMWGSIKTRVWFELTYYPIDLIIAFLAFATFWFKRFFRTSAQMADLNVQLIKADKVKDEFLANTSHELRTPLHGIINMAQSVLEDERRSLTEPNRKNLELIVAVGRRMSHLLNDLLDSSQLKQEKLRLQLQRVSVPPVAIGVIDMLSFMTEGKPIRLEMNIPEELPPVIADEERLIQILFNLLHNAIKYTDEGAVLVDAYVRKGYAHIGVSDTGRGMDEATKRRAFQAYEQGEASTTVGGIGLGLSITKQLVELHGGTLKVESEVGTGSVFTFTLPLAQTASPVWKRGKAEPALLRSRRTSLPAPGVPNSSPEMAAAADGMNILAVDDDPVNLNILTNLLFAEGYNVATAMNGREAAAMLDQKRWDLIVADVMMPHMSGYELTRAVRERFSMSELPVLLLTARSRAEDIDSGFRAGANDYVTKPVEALELKSRVRALTDLRRSVGELLRMEAAYLQAQIKPHFLFNTLNSIVALSKLDADKMRALIESFSKYLRLSFDLWNAEHLVPLEHELDLVRAYLTIEKTRFGDRLDVIWDVNYELDAELPPLTIQPLVENALRHGILSRSQGGTIHIRIDAEADGIRIAVADDGVGMDSHTLERLLTSGKGPQGGIGLINTDKRLRKQYGQGLSIQSMQGEGTTVSFHIPNKR</sequence>
<dbReference type="GO" id="GO:0000155">
    <property type="term" value="F:phosphorelay sensor kinase activity"/>
    <property type="evidence" value="ECO:0007669"/>
    <property type="project" value="InterPro"/>
</dbReference>
<evidence type="ECO:0000259" key="15">
    <source>
        <dbReference type="PROSITE" id="PS50110"/>
    </source>
</evidence>
<feature type="transmembrane region" description="Helical" evidence="13">
    <location>
        <begin position="6"/>
        <end position="24"/>
    </location>
</feature>
<proteinExistence type="predicted"/>
<evidence type="ECO:0000259" key="14">
    <source>
        <dbReference type="PROSITE" id="PS50109"/>
    </source>
</evidence>
<dbReference type="PROSITE" id="PS50109">
    <property type="entry name" value="HIS_KIN"/>
    <property type="match status" value="2"/>
</dbReference>
<evidence type="ECO:0000256" key="12">
    <source>
        <dbReference type="PROSITE-ProRule" id="PRU00169"/>
    </source>
</evidence>
<dbReference type="PATRIC" id="fig|1131935.3.peg.4183"/>
<feature type="modified residue" description="4-aspartylphosphate" evidence="12">
    <location>
        <position position="738"/>
    </location>
</feature>
<feature type="transmembrane region" description="Helical" evidence="13">
    <location>
        <begin position="233"/>
        <end position="250"/>
    </location>
</feature>
<evidence type="ECO:0000256" key="6">
    <source>
        <dbReference type="ARBA" id="ARBA00022679"/>
    </source>
</evidence>
<evidence type="ECO:0000256" key="11">
    <source>
        <dbReference type="ARBA" id="ARBA00023136"/>
    </source>
</evidence>
<keyword evidence="8" id="KW-0418">Kinase</keyword>
<dbReference type="Pfam" id="PF00512">
    <property type="entry name" value="HisKA"/>
    <property type="match status" value="1"/>
</dbReference>
<feature type="transmembrane region" description="Helical" evidence="13">
    <location>
        <begin position="184"/>
        <end position="201"/>
    </location>
</feature>
<comment type="catalytic activity">
    <reaction evidence="1">
        <text>ATP + protein L-histidine = ADP + protein N-phospho-L-histidine.</text>
        <dbReference type="EC" id="2.7.13.3"/>
    </reaction>
</comment>
<dbReference type="Gene3D" id="2.60.120.260">
    <property type="entry name" value="Galactose-binding domain-like"/>
    <property type="match status" value="1"/>
</dbReference>
<dbReference type="InterPro" id="IPR003661">
    <property type="entry name" value="HisK_dim/P_dom"/>
</dbReference>
<dbReference type="InterPro" id="IPR005467">
    <property type="entry name" value="His_kinase_dom"/>
</dbReference>
<gene>
    <name evidence="16" type="ORF">PDENDC454_20100</name>
</gene>
<dbReference type="GO" id="GO:0005886">
    <property type="term" value="C:plasma membrane"/>
    <property type="evidence" value="ECO:0007669"/>
    <property type="project" value="UniProtKB-SubCell"/>
</dbReference>
<comment type="subcellular location">
    <subcellularLocation>
        <location evidence="2">Cell membrane</location>
    </subcellularLocation>
</comment>
<dbReference type="PANTHER" id="PTHR43547">
    <property type="entry name" value="TWO-COMPONENT HISTIDINE KINASE"/>
    <property type="match status" value="1"/>
</dbReference>
<dbReference type="GO" id="GO:0005524">
    <property type="term" value="F:ATP binding"/>
    <property type="evidence" value="ECO:0007669"/>
    <property type="project" value="UniProtKB-KW"/>
</dbReference>
<feature type="domain" description="Response regulatory" evidence="15">
    <location>
        <begin position="689"/>
        <end position="805"/>
    </location>
</feature>